<dbReference type="EMBL" id="JBHSDJ010000123">
    <property type="protein sequence ID" value="MFC4248473.1"/>
    <property type="molecule type" value="Genomic_DNA"/>
</dbReference>
<protein>
    <submittedName>
        <fullName evidence="2">Uncharacterized protein</fullName>
    </submittedName>
</protein>
<feature type="transmembrane region" description="Helical" evidence="1">
    <location>
        <begin position="51"/>
        <end position="77"/>
    </location>
</feature>
<keyword evidence="1" id="KW-0472">Membrane</keyword>
<keyword evidence="1" id="KW-1133">Transmembrane helix</keyword>
<evidence type="ECO:0000256" key="1">
    <source>
        <dbReference type="SAM" id="Phobius"/>
    </source>
</evidence>
<proteinExistence type="predicted"/>
<evidence type="ECO:0000313" key="2">
    <source>
        <dbReference type="EMBL" id="MFC4248473.1"/>
    </source>
</evidence>
<sequence>MISTAGTIATNWPAVRYSPLLLGLLAFAALGTTVLFWLGTVAYRRRRSTPYLLVVLALSALVVRTIVGLGTVLGVVPMGVHHLVEHGLDVLVAVVLLAAVYQGGSVRRPRDEPDSP</sequence>
<gene>
    <name evidence="2" type="ORF">ACFOZ7_16310</name>
</gene>
<comment type="caution">
    <text evidence="2">The sequence shown here is derived from an EMBL/GenBank/DDBJ whole genome shotgun (WGS) entry which is preliminary data.</text>
</comment>
<dbReference type="InterPro" id="IPR055894">
    <property type="entry name" value="DUF7471"/>
</dbReference>
<reference evidence="2 3" key="1">
    <citation type="journal article" date="2014" name="Int. J. Syst. Evol. Microbiol.">
        <title>Complete genome sequence of Corynebacterium casei LMG S-19264T (=DSM 44701T), isolated from a smear-ripened cheese.</title>
        <authorList>
            <consortium name="US DOE Joint Genome Institute (JGI-PGF)"/>
            <person name="Walter F."/>
            <person name="Albersmeier A."/>
            <person name="Kalinowski J."/>
            <person name="Ruckert C."/>
        </authorList>
    </citation>
    <scope>NUCLEOTIDE SEQUENCE [LARGE SCALE GENOMIC DNA]</scope>
    <source>
        <strain evidence="2 3">IBRC-M 10912</strain>
    </source>
</reference>
<dbReference type="Pfam" id="PF24283">
    <property type="entry name" value="DUF7471"/>
    <property type="match status" value="1"/>
</dbReference>
<organism evidence="2 3">
    <name type="scientific">Natribaculum luteum</name>
    <dbReference type="NCBI Taxonomy" id="1586232"/>
    <lineage>
        <taxon>Archaea</taxon>
        <taxon>Methanobacteriati</taxon>
        <taxon>Methanobacteriota</taxon>
        <taxon>Stenosarchaea group</taxon>
        <taxon>Halobacteria</taxon>
        <taxon>Halobacteriales</taxon>
        <taxon>Natrialbaceae</taxon>
        <taxon>Natribaculum</taxon>
    </lineage>
</organism>
<evidence type="ECO:0000313" key="3">
    <source>
        <dbReference type="Proteomes" id="UP001595821"/>
    </source>
</evidence>
<dbReference type="AlphaFoldDB" id="A0ABD5P2R2"/>
<name>A0ABD5P2R2_9EURY</name>
<feature type="transmembrane region" description="Helical" evidence="1">
    <location>
        <begin position="20"/>
        <end position="39"/>
    </location>
</feature>
<keyword evidence="1" id="KW-0812">Transmembrane</keyword>
<dbReference type="GeneID" id="71855662"/>
<feature type="transmembrane region" description="Helical" evidence="1">
    <location>
        <begin position="83"/>
        <end position="101"/>
    </location>
</feature>
<accession>A0ABD5P2R2</accession>
<dbReference type="RefSeq" id="WP_246970457.1">
    <property type="nucleotide sequence ID" value="NZ_CP095397.1"/>
</dbReference>
<dbReference type="Proteomes" id="UP001595821">
    <property type="component" value="Unassembled WGS sequence"/>
</dbReference>